<dbReference type="Proteomes" id="UP000236895">
    <property type="component" value="Unassembled WGS sequence"/>
</dbReference>
<evidence type="ECO:0000313" key="2">
    <source>
        <dbReference type="Proteomes" id="UP000236895"/>
    </source>
</evidence>
<proteinExistence type="predicted"/>
<name>A0A424FKV5_9HYPH</name>
<protein>
    <submittedName>
        <fullName evidence="1">Uncharacterized protein</fullName>
    </submittedName>
</protein>
<dbReference type="AlphaFoldDB" id="A0A424FKV5"/>
<dbReference type="EMBL" id="PKRU02000033">
    <property type="protein sequence ID" value="RPD36780.1"/>
    <property type="molecule type" value="Genomic_DNA"/>
</dbReference>
<organism evidence="1 2">
    <name type="scientific">Candidatus Liberibacter solanacearum</name>
    <dbReference type="NCBI Taxonomy" id="556287"/>
    <lineage>
        <taxon>Bacteria</taxon>
        <taxon>Pseudomonadati</taxon>
        <taxon>Pseudomonadota</taxon>
        <taxon>Alphaproteobacteria</taxon>
        <taxon>Hyphomicrobiales</taxon>
        <taxon>Rhizobiaceae</taxon>
        <taxon>Liberibacter</taxon>
    </lineage>
</organism>
<sequence>MVQSCLNNGVKHSTFYFWLSANHDDLKERYEGAKLSHAENLSHQLDELILSPLSDEEKEHPIAFKRRELYVKKKQWELEKRHRHLYGNHMTVEKKHTINLAPILKRLNDKQAQREAMRVIEATEKPLELTKLSKSDNLQ</sequence>
<comment type="caution">
    <text evidence="1">The sequence shown here is derived from an EMBL/GenBank/DDBJ whole genome shotgun (WGS) entry which is preliminary data.</text>
</comment>
<gene>
    <name evidence="1" type="ORF">C0030_005920</name>
</gene>
<evidence type="ECO:0000313" key="1">
    <source>
        <dbReference type="EMBL" id="RPD36780.1"/>
    </source>
</evidence>
<dbReference type="Gene3D" id="1.10.10.60">
    <property type="entry name" value="Homeodomain-like"/>
    <property type="match status" value="1"/>
</dbReference>
<accession>A0A424FKV5</accession>
<reference evidence="1 2" key="1">
    <citation type="submission" date="2018-11" db="EMBL/GenBank/DDBJ databases">
        <title>Genome Analysis of Haplotype D of Candidatus Liberibacter Solanacearum.</title>
        <authorList>
            <person name="Katsir L."/>
            <person name="Ruan Z."/>
            <person name="Santos Garcia D."/>
            <person name="Piasezky A."/>
            <person name="Jiang J."/>
            <person name="Sela N."/>
            <person name="Freilich S."/>
            <person name="Bahar O."/>
        </authorList>
    </citation>
    <scope>NUCLEOTIDE SEQUENCE [LARGE SCALE GENOMIC DNA]</scope>
    <source>
        <strain evidence="2">haplotype D1</strain>
    </source>
</reference>